<feature type="compositionally biased region" description="Basic and acidic residues" evidence="1">
    <location>
        <begin position="214"/>
        <end position="230"/>
    </location>
</feature>
<feature type="compositionally biased region" description="Basic and acidic residues" evidence="1">
    <location>
        <begin position="466"/>
        <end position="476"/>
    </location>
</feature>
<dbReference type="PANTHER" id="PTHR42085:SF2">
    <property type="entry name" value="F-BOX DOMAIN-CONTAINING PROTEIN"/>
    <property type="match status" value="1"/>
</dbReference>
<organism evidence="2 3">
    <name type="scientific">Aspergillus fijiensis CBS 313.89</name>
    <dbReference type="NCBI Taxonomy" id="1448319"/>
    <lineage>
        <taxon>Eukaryota</taxon>
        <taxon>Fungi</taxon>
        <taxon>Dikarya</taxon>
        <taxon>Ascomycota</taxon>
        <taxon>Pezizomycotina</taxon>
        <taxon>Eurotiomycetes</taxon>
        <taxon>Eurotiomycetidae</taxon>
        <taxon>Eurotiales</taxon>
        <taxon>Aspergillaceae</taxon>
        <taxon>Aspergillus</taxon>
    </lineage>
</organism>
<feature type="region of interest" description="Disordered" evidence="1">
    <location>
        <begin position="411"/>
        <end position="431"/>
    </location>
</feature>
<feature type="region of interest" description="Disordered" evidence="1">
    <location>
        <begin position="444"/>
        <end position="476"/>
    </location>
</feature>
<accession>A0A8G1RJU1</accession>
<dbReference type="AlphaFoldDB" id="A0A8G1RJU1"/>
<dbReference type="VEuPathDB" id="FungiDB:BO72DRAFT_451133"/>
<feature type="compositionally biased region" description="Gly residues" evidence="1">
    <location>
        <begin position="411"/>
        <end position="421"/>
    </location>
</feature>
<feature type="region of interest" description="Disordered" evidence="1">
    <location>
        <begin position="1"/>
        <end position="39"/>
    </location>
</feature>
<dbReference type="OrthoDB" id="288942at2759"/>
<name>A0A8G1RJU1_9EURO</name>
<evidence type="ECO:0000313" key="2">
    <source>
        <dbReference type="EMBL" id="RAK74023.1"/>
    </source>
</evidence>
<dbReference type="PANTHER" id="PTHR42085">
    <property type="entry name" value="F-BOX DOMAIN-CONTAINING PROTEIN"/>
    <property type="match status" value="1"/>
</dbReference>
<feature type="compositionally biased region" description="Polar residues" evidence="1">
    <location>
        <begin position="29"/>
        <end position="39"/>
    </location>
</feature>
<evidence type="ECO:0000256" key="1">
    <source>
        <dbReference type="SAM" id="MobiDB-lite"/>
    </source>
</evidence>
<feature type="region of interest" description="Disordered" evidence="1">
    <location>
        <begin position="200"/>
        <end position="256"/>
    </location>
</feature>
<keyword evidence="3" id="KW-1185">Reference proteome</keyword>
<gene>
    <name evidence="2" type="ORF">BO72DRAFT_451133</name>
</gene>
<dbReference type="InterPro" id="IPR038883">
    <property type="entry name" value="AN11006-like"/>
</dbReference>
<sequence>MNSLPPAQRRPRRRRGNPRCGPMPPRRLSPSSYQIPQDLSPSLPAIQQTACPLFTHIPAEIRNKIYYYTLESSSSSSSSSSSTSETASTTYAQQALYYRPGFKAPKRISTALLQTCQQIYSEASLLPPAINRHTFWCHRPPPHVRHAASPADYFARMTPKQRGAVQELHFFTQQYFLEDSWAQVWASVRENEAWQAQMRKGKRKLEEANANSGEGDRGGGEDNHPGDRYQENGVEGRGSKRRAGPALPSLGLEPDETSDVGVLAPKRLTITLRHTDWWFWEHNEPLGIDPFRPGRTKAEEMEMGVRGQQQQQQRRRPLTAWEEGRVWGNQFKLLPSLEELVIEFETVMRKRDQLDAIVQMARDWRFPLVVDEEENGEKVFLVAEEGSRRAYTWIGAKEEILRDVVMGAASRGGNGQQGGDAGDAAAVRPPPRLVPFDAEQEFRTAAAAAAASQSQKGEGDATAEQSEPKSNGDFDPATEEKFYVVFLTWRRQRIN</sequence>
<dbReference type="EMBL" id="KZ824673">
    <property type="protein sequence ID" value="RAK74023.1"/>
    <property type="molecule type" value="Genomic_DNA"/>
</dbReference>
<dbReference type="RefSeq" id="XP_040798033.1">
    <property type="nucleotide sequence ID" value="XM_040945415.1"/>
</dbReference>
<dbReference type="Proteomes" id="UP000249789">
    <property type="component" value="Unassembled WGS sequence"/>
</dbReference>
<evidence type="ECO:0000313" key="3">
    <source>
        <dbReference type="Proteomes" id="UP000249789"/>
    </source>
</evidence>
<protein>
    <submittedName>
        <fullName evidence="2">Uncharacterized protein</fullName>
    </submittedName>
</protein>
<dbReference type="GeneID" id="63862748"/>
<reference evidence="2 3" key="1">
    <citation type="submission" date="2018-02" db="EMBL/GenBank/DDBJ databases">
        <title>The genomes of Aspergillus section Nigri reveals drivers in fungal speciation.</title>
        <authorList>
            <consortium name="DOE Joint Genome Institute"/>
            <person name="Vesth T.C."/>
            <person name="Nybo J."/>
            <person name="Theobald S."/>
            <person name="Brandl J."/>
            <person name="Frisvad J.C."/>
            <person name="Nielsen K.F."/>
            <person name="Lyhne E.K."/>
            <person name="Kogle M.E."/>
            <person name="Kuo A."/>
            <person name="Riley R."/>
            <person name="Clum A."/>
            <person name="Nolan M."/>
            <person name="Lipzen A."/>
            <person name="Salamov A."/>
            <person name="Henrissat B."/>
            <person name="Wiebenga A."/>
            <person name="De vries R.P."/>
            <person name="Grigoriev I.V."/>
            <person name="Mortensen U.H."/>
            <person name="Andersen M.R."/>
            <person name="Baker S.E."/>
        </authorList>
    </citation>
    <scope>NUCLEOTIDE SEQUENCE [LARGE SCALE GENOMIC DNA]</scope>
    <source>
        <strain evidence="2 3">CBS 313.89</strain>
    </source>
</reference>
<proteinExistence type="predicted"/>